<dbReference type="AlphaFoldDB" id="A0A9P9EBG8"/>
<dbReference type="PANTHER" id="PTHR47660:SF2">
    <property type="entry name" value="TRANSCRIPTION FACTOR WITH C2H2 AND ZN(2)-CYS(6) DNA BINDING DOMAIN (EUROFUNG)"/>
    <property type="match status" value="1"/>
</dbReference>
<dbReference type="GO" id="GO:0008270">
    <property type="term" value="F:zinc ion binding"/>
    <property type="evidence" value="ECO:0007669"/>
    <property type="project" value="InterPro"/>
</dbReference>
<accession>A0A9P9EBG8</accession>
<organism evidence="7 8">
    <name type="scientific">Dactylonectria macrodidyma</name>
    <dbReference type="NCBI Taxonomy" id="307937"/>
    <lineage>
        <taxon>Eukaryota</taxon>
        <taxon>Fungi</taxon>
        <taxon>Dikarya</taxon>
        <taxon>Ascomycota</taxon>
        <taxon>Pezizomycotina</taxon>
        <taxon>Sordariomycetes</taxon>
        <taxon>Hypocreomycetidae</taxon>
        <taxon>Hypocreales</taxon>
        <taxon>Nectriaceae</taxon>
        <taxon>Dactylonectria</taxon>
    </lineage>
</organism>
<evidence type="ECO:0000256" key="3">
    <source>
        <dbReference type="ARBA" id="ARBA00023015"/>
    </source>
</evidence>
<dbReference type="Pfam" id="PF04082">
    <property type="entry name" value="Fungal_trans"/>
    <property type="match status" value="1"/>
</dbReference>
<keyword evidence="4" id="KW-0804">Transcription</keyword>
<keyword evidence="3" id="KW-0805">Transcription regulation</keyword>
<evidence type="ECO:0000256" key="2">
    <source>
        <dbReference type="ARBA" id="ARBA00022833"/>
    </source>
</evidence>
<reference evidence="7" key="1">
    <citation type="journal article" date="2021" name="Nat. Commun.">
        <title>Genetic determinants of endophytism in the Arabidopsis root mycobiome.</title>
        <authorList>
            <person name="Mesny F."/>
            <person name="Miyauchi S."/>
            <person name="Thiergart T."/>
            <person name="Pickel B."/>
            <person name="Atanasova L."/>
            <person name="Karlsson M."/>
            <person name="Huettel B."/>
            <person name="Barry K.W."/>
            <person name="Haridas S."/>
            <person name="Chen C."/>
            <person name="Bauer D."/>
            <person name="Andreopoulos W."/>
            <person name="Pangilinan J."/>
            <person name="LaButti K."/>
            <person name="Riley R."/>
            <person name="Lipzen A."/>
            <person name="Clum A."/>
            <person name="Drula E."/>
            <person name="Henrissat B."/>
            <person name="Kohler A."/>
            <person name="Grigoriev I.V."/>
            <person name="Martin F.M."/>
            <person name="Hacquard S."/>
        </authorList>
    </citation>
    <scope>NUCLEOTIDE SEQUENCE</scope>
    <source>
        <strain evidence="7">MPI-CAGE-AT-0147</strain>
    </source>
</reference>
<keyword evidence="1" id="KW-0479">Metal-binding</keyword>
<keyword evidence="8" id="KW-1185">Reference proteome</keyword>
<dbReference type="Proteomes" id="UP000738349">
    <property type="component" value="Unassembled WGS sequence"/>
</dbReference>
<dbReference type="GO" id="GO:0003677">
    <property type="term" value="F:DNA binding"/>
    <property type="evidence" value="ECO:0007669"/>
    <property type="project" value="InterPro"/>
</dbReference>
<dbReference type="GO" id="GO:0006351">
    <property type="term" value="P:DNA-templated transcription"/>
    <property type="evidence" value="ECO:0007669"/>
    <property type="project" value="InterPro"/>
</dbReference>
<dbReference type="PANTHER" id="PTHR47660">
    <property type="entry name" value="TRANSCRIPTION FACTOR WITH C2H2 AND ZN(2)-CYS(6) DNA BINDING DOMAIN (EUROFUNG)-RELATED-RELATED"/>
    <property type="match status" value="1"/>
</dbReference>
<evidence type="ECO:0000313" key="8">
    <source>
        <dbReference type="Proteomes" id="UP000738349"/>
    </source>
</evidence>
<feature type="domain" description="Xylanolytic transcriptional activator regulatory" evidence="6">
    <location>
        <begin position="120"/>
        <end position="322"/>
    </location>
</feature>
<evidence type="ECO:0000256" key="4">
    <source>
        <dbReference type="ARBA" id="ARBA00023163"/>
    </source>
</evidence>
<dbReference type="CDD" id="cd12148">
    <property type="entry name" value="fungal_TF_MHR"/>
    <property type="match status" value="1"/>
</dbReference>
<dbReference type="InterPro" id="IPR007219">
    <property type="entry name" value="XnlR_reg_dom"/>
</dbReference>
<evidence type="ECO:0000313" key="7">
    <source>
        <dbReference type="EMBL" id="KAH7134423.1"/>
    </source>
</evidence>
<evidence type="ECO:0000256" key="5">
    <source>
        <dbReference type="ARBA" id="ARBA00023242"/>
    </source>
</evidence>
<dbReference type="OrthoDB" id="10018191at2759"/>
<sequence length="618" mass="69183">MPVQPVSTRQRRASSFGSDISDHRFAKMARVWPKKTDRPWRLIHTVWHDVINHDARNLFSDVAVENPSNSHRTQSHTDRSTIDDERRLELMKEYGIDNFSTGQTPGETDFPSVDTLEIGIDAYFHRFHDLLPLIHEPTFSPNLTHNLIIFPICLIGLLLVDREGNRAFVAPQFAKATRKCVDALANRSLKHESMALLTALASSTLLLSCSSILDDRDICEETFTLYCKALSVAQQNSIFEADKGPLLDLTKYAGRSDESAWEAWARVESMKRLIACLVMIDSHYASNMGSSPIVRADTLQFYAPCSSALFAARDANKWSQLLGKQQMESPIINSRPGQLILPVDLPSSAIAMNTLLSSIWLRVADLRHRLILYRPGLKDLVLFPWAVFQHDATGAVLLPLLRQVYTSYEQDLVRENPNFMVFWHNMYIALTANMELFERAAGREGIEAAKSAIVSIRTWAKSPCARRACLHAAQVFANMSRRKVVDGTMFLSENALFNAALVIGLYLYVEPAALRQTPRGTNTAPFELLDHVDWTELGDEGLPNGSKPKTSSKSAAMQFISEGGAVSFAGTLHRGGYGSARRVILEYVGLLEEIGKWNKVELCRILKIMSEVSDLNQS</sequence>
<gene>
    <name evidence="7" type="ORF">EDB81DRAFT_657619</name>
</gene>
<evidence type="ECO:0000256" key="1">
    <source>
        <dbReference type="ARBA" id="ARBA00022723"/>
    </source>
</evidence>
<proteinExistence type="predicted"/>
<name>A0A9P9EBG8_9HYPO</name>
<keyword evidence="2" id="KW-0862">Zinc</keyword>
<protein>
    <recommendedName>
        <fullName evidence="6">Xylanolytic transcriptional activator regulatory domain-containing protein</fullName>
    </recommendedName>
</protein>
<keyword evidence="5" id="KW-0539">Nucleus</keyword>
<dbReference type="EMBL" id="JAGMUV010000014">
    <property type="protein sequence ID" value="KAH7134423.1"/>
    <property type="molecule type" value="Genomic_DNA"/>
</dbReference>
<comment type="caution">
    <text evidence="7">The sequence shown here is derived from an EMBL/GenBank/DDBJ whole genome shotgun (WGS) entry which is preliminary data.</text>
</comment>
<evidence type="ECO:0000259" key="6">
    <source>
        <dbReference type="Pfam" id="PF04082"/>
    </source>
</evidence>